<reference evidence="2 3" key="1">
    <citation type="submission" date="2020-11" db="EMBL/GenBank/DDBJ databases">
        <title>Erythrobacter sediminis sp. nov., a marine bacterium from a tidal flat of Garorim Bay.</title>
        <authorList>
            <person name="Kim D."/>
            <person name="Yoo Y."/>
            <person name="Kim J.-J."/>
        </authorList>
    </citation>
    <scope>NUCLEOTIDE SEQUENCE [LARGE SCALE GENOMIC DNA]</scope>
    <source>
        <strain evidence="2 3">JGD-13</strain>
    </source>
</reference>
<evidence type="ECO:0000313" key="3">
    <source>
        <dbReference type="Proteomes" id="UP000602442"/>
    </source>
</evidence>
<comment type="caution">
    <text evidence="2">The sequence shown here is derived from an EMBL/GenBank/DDBJ whole genome shotgun (WGS) entry which is preliminary data.</text>
</comment>
<keyword evidence="1" id="KW-0812">Transmembrane</keyword>
<sequence length="148" mass="14394">MTTIIIRASAITFTIAGAANIAGLAAIATIGMVAARDTVNSARTGVNMAMKFRTAIVTSAAGETVTTATIAMIAVTGTAMGVAIVIEMAAVTAMTMIAGATAHVIVAAMAGIGLKTPGVTGVSTAPLRTMQAKLTGETGQTAIGAVAG</sequence>
<accession>A0ABS0N573</accession>
<feature type="transmembrane region" description="Helical" evidence="1">
    <location>
        <begin position="81"/>
        <end position="106"/>
    </location>
</feature>
<dbReference type="EMBL" id="JAEANY010000003">
    <property type="protein sequence ID" value="MBH5322931.1"/>
    <property type="molecule type" value="Genomic_DNA"/>
</dbReference>
<keyword evidence="1" id="KW-1133">Transmembrane helix</keyword>
<proteinExistence type="predicted"/>
<keyword evidence="3" id="KW-1185">Reference proteome</keyword>
<gene>
    <name evidence="2" type="ORF">I5L03_10080</name>
</gene>
<dbReference type="RefSeq" id="WP_197921657.1">
    <property type="nucleotide sequence ID" value="NZ_CAWPTA010000008.1"/>
</dbReference>
<keyword evidence="1" id="KW-0472">Membrane</keyword>
<evidence type="ECO:0000256" key="1">
    <source>
        <dbReference type="SAM" id="Phobius"/>
    </source>
</evidence>
<feature type="transmembrane region" description="Helical" evidence="1">
    <location>
        <begin position="6"/>
        <end position="34"/>
    </location>
</feature>
<protein>
    <submittedName>
        <fullName evidence="2">Uncharacterized protein</fullName>
    </submittedName>
</protein>
<evidence type="ECO:0000313" key="2">
    <source>
        <dbReference type="EMBL" id="MBH5322931.1"/>
    </source>
</evidence>
<feature type="transmembrane region" description="Helical" evidence="1">
    <location>
        <begin position="55"/>
        <end position="75"/>
    </location>
</feature>
<organism evidence="2 3">
    <name type="scientific">Aurantiacibacter sediminis</name>
    <dbReference type="NCBI Taxonomy" id="2793064"/>
    <lineage>
        <taxon>Bacteria</taxon>
        <taxon>Pseudomonadati</taxon>
        <taxon>Pseudomonadota</taxon>
        <taxon>Alphaproteobacteria</taxon>
        <taxon>Sphingomonadales</taxon>
        <taxon>Erythrobacteraceae</taxon>
        <taxon>Aurantiacibacter</taxon>
    </lineage>
</organism>
<name>A0ABS0N573_9SPHN</name>
<dbReference type="Proteomes" id="UP000602442">
    <property type="component" value="Unassembled WGS sequence"/>
</dbReference>